<name>S7TXT6_DESML</name>
<dbReference type="InterPro" id="IPR012340">
    <property type="entry name" value="NA-bd_OB-fold"/>
</dbReference>
<dbReference type="PANTHER" id="PTHR43837:SF1">
    <property type="entry name" value="RIBOSOMAL PROTEIN US12 METHYLTHIOTRANSFERASE RIMO"/>
    <property type="match status" value="1"/>
</dbReference>
<feature type="domain" description="MTTase N-terminal" evidence="9">
    <location>
        <begin position="1"/>
        <end position="117"/>
    </location>
</feature>
<feature type="binding site" evidence="8">
    <location>
        <position position="164"/>
    </location>
    <ligand>
        <name>[4Fe-4S] cluster</name>
        <dbReference type="ChEBI" id="CHEBI:49883"/>
        <label>2</label>
        <note>4Fe-4S-S-AdoMet</note>
    </ligand>
</feature>
<feature type="binding site" evidence="8">
    <location>
        <position position="161"/>
    </location>
    <ligand>
        <name>[4Fe-4S] cluster</name>
        <dbReference type="ChEBI" id="CHEBI:49883"/>
        <label>2</label>
        <note>4Fe-4S-S-AdoMet</note>
    </ligand>
</feature>
<keyword evidence="1 8" id="KW-0004">4Fe-4S</keyword>
<keyword evidence="11" id="KW-0689">Ribosomal protein</keyword>
<dbReference type="Pfam" id="PF00919">
    <property type="entry name" value="UPF0004"/>
    <property type="match status" value="1"/>
</dbReference>
<feature type="binding site" evidence="8">
    <location>
        <position position="46"/>
    </location>
    <ligand>
        <name>[4Fe-4S] cluster</name>
        <dbReference type="ChEBI" id="CHEBI:49883"/>
        <label>1</label>
    </ligand>
</feature>
<dbReference type="OrthoDB" id="9805215at2"/>
<evidence type="ECO:0000256" key="7">
    <source>
        <dbReference type="ARBA" id="ARBA00023014"/>
    </source>
</evidence>
<sequence length="441" mass="49263">MNLHLVSLGCARNLVDSEHMLGRLREAGWRIVEGPDDADVIIVNTCSFIESAADESIDTILELARYKTEGACRALIVTGCLPERYREAIGRELSEVDLFLGTGAFNQIVTAVESVIGNLEGERCILPDPDAIPVSNPDAPRVQTLPHSAYIKIAEGCSRSCTYCIIPRLRGRQKSRPAGEIVAEARRLVAAGTRELVLVAQDSTAYGHDLTGGMGLGGLLRRLSDIDDDIWIRVLYGHPESIDDDIIRTMAERPNICPYFDLPIQHASDRVLRRMGRRHTQADLFHLFERIREFAPQASLRTTVIVGFPGETDQDFKTLQSFVETVRFDHLGVFTYSDADDLPSHRLDAHVSRKTARKRHDRLMSRQRDISTEKNAAYLDRTLDVLIEESPEADLFLGRTAFQAPEVDGLVYVKGRELPLGRFAPVTIIDTLEYDLVGEAR</sequence>
<accession>S7TXT6</accession>
<dbReference type="GO" id="GO:0005840">
    <property type="term" value="C:ribosome"/>
    <property type="evidence" value="ECO:0007669"/>
    <property type="project" value="UniProtKB-KW"/>
</dbReference>
<dbReference type="InterPro" id="IPR023404">
    <property type="entry name" value="rSAM_horseshoe"/>
</dbReference>
<dbReference type="GO" id="GO:0051539">
    <property type="term" value="F:4 iron, 4 sulfur cluster binding"/>
    <property type="evidence" value="ECO:0007669"/>
    <property type="project" value="UniProtKB-UniRule"/>
</dbReference>
<dbReference type="GO" id="GO:0005829">
    <property type="term" value="C:cytosol"/>
    <property type="evidence" value="ECO:0007669"/>
    <property type="project" value="TreeGrafter"/>
</dbReference>
<keyword evidence="2 8" id="KW-0963">Cytoplasm</keyword>
<evidence type="ECO:0000256" key="8">
    <source>
        <dbReference type="HAMAP-Rule" id="MF_01865"/>
    </source>
</evidence>
<evidence type="ECO:0000256" key="5">
    <source>
        <dbReference type="ARBA" id="ARBA00022723"/>
    </source>
</evidence>
<dbReference type="EC" id="2.8.4.4" evidence="8"/>
<dbReference type="Gene3D" id="3.80.30.20">
    <property type="entry name" value="tm_1862 like domain"/>
    <property type="match status" value="1"/>
</dbReference>
<dbReference type="PROSITE" id="PS51449">
    <property type="entry name" value="MTTASE_N"/>
    <property type="match status" value="1"/>
</dbReference>
<keyword evidence="7 8" id="KW-0411">Iron-sulfur</keyword>
<feature type="binding site" evidence="8">
    <location>
        <position position="157"/>
    </location>
    <ligand>
        <name>[4Fe-4S] cluster</name>
        <dbReference type="ChEBI" id="CHEBI:49883"/>
        <label>2</label>
        <note>4Fe-4S-S-AdoMet</note>
    </ligand>
</feature>
<dbReference type="Gene3D" id="2.40.50.140">
    <property type="entry name" value="Nucleic acid-binding proteins"/>
    <property type="match status" value="1"/>
</dbReference>
<dbReference type="InterPro" id="IPR007197">
    <property type="entry name" value="rSAM"/>
</dbReference>
<dbReference type="Gene3D" id="3.40.50.12160">
    <property type="entry name" value="Methylthiotransferase, N-terminal domain"/>
    <property type="match status" value="1"/>
</dbReference>
<keyword evidence="6 8" id="KW-0408">Iron</keyword>
<dbReference type="InterPro" id="IPR058240">
    <property type="entry name" value="rSAM_sf"/>
</dbReference>
<dbReference type="InterPro" id="IPR038135">
    <property type="entry name" value="Methylthiotransferase_N_sf"/>
</dbReference>
<dbReference type="HAMAP" id="MF_01865">
    <property type="entry name" value="MTTase_RimO"/>
    <property type="match status" value="1"/>
</dbReference>
<comment type="cofactor">
    <cofactor evidence="8">
        <name>[4Fe-4S] cluster</name>
        <dbReference type="ChEBI" id="CHEBI:49883"/>
    </cofactor>
    <text evidence="8">Binds 2 [4Fe-4S] clusters. One cluster is coordinated with 3 cysteines and an exchangeable S-adenosyl-L-methionine.</text>
</comment>
<dbReference type="InterPro" id="IPR013848">
    <property type="entry name" value="Methylthiotransferase_N"/>
</dbReference>
<dbReference type="InterPro" id="IPR005840">
    <property type="entry name" value="Ribosomal_uS12_MeSTrfase_RimO"/>
</dbReference>
<keyword evidence="5 8" id="KW-0479">Metal-binding</keyword>
<comment type="catalytic activity">
    <reaction evidence="8">
        <text>L-aspartate(89)-[ribosomal protein uS12]-hydrogen + (sulfur carrier)-SH + AH2 + 2 S-adenosyl-L-methionine = 3-methylsulfanyl-L-aspartate(89)-[ribosomal protein uS12]-hydrogen + (sulfur carrier)-H + 5'-deoxyadenosine + L-methionine + A + S-adenosyl-L-homocysteine + 2 H(+)</text>
        <dbReference type="Rhea" id="RHEA:37087"/>
        <dbReference type="Rhea" id="RHEA-COMP:10460"/>
        <dbReference type="Rhea" id="RHEA-COMP:10461"/>
        <dbReference type="Rhea" id="RHEA-COMP:14737"/>
        <dbReference type="Rhea" id="RHEA-COMP:14739"/>
        <dbReference type="ChEBI" id="CHEBI:13193"/>
        <dbReference type="ChEBI" id="CHEBI:15378"/>
        <dbReference type="ChEBI" id="CHEBI:17319"/>
        <dbReference type="ChEBI" id="CHEBI:17499"/>
        <dbReference type="ChEBI" id="CHEBI:29917"/>
        <dbReference type="ChEBI" id="CHEBI:29961"/>
        <dbReference type="ChEBI" id="CHEBI:57844"/>
        <dbReference type="ChEBI" id="CHEBI:57856"/>
        <dbReference type="ChEBI" id="CHEBI:59789"/>
        <dbReference type="ChEBI" id="CHEBI:64428"/>
        <dbReference type="ChEBI" id="CHEBI:73599"/>
        <dbReference type="EC" id="2.8.4.4"/>
    </reaction>
</comment>
<dbReference type="SFLD" id="SFLDS00029">
    <property type="entry name" value="Radical_SAM"/>
    <property type="match status" value="1"/>
</dbReference>
<keyword evidence="4 8" id="KW-0949">S-adenosyl-L-methionine</keyword>
<evidence type="ECO:0000259" key="9">
    <source>
        <dbReference type="PROSITE" id="PS51449"/>
    </source>
</evidence>
<evidence type="ECO:0000256" key="3">
    <source>
        <dbReference type="ARBA" id="ARBA00022679"/>
    </source>
</evidence>
<dbReference type="InterPro" id="IPR002792">
    <property type="entry name" value="TRAM_dom"/>
</dbReference>
<comment type="similarity">
    <text evidence="8">Belongs to the methylthiotransferase family. RimO subfamily.</text>
</comment>
<comment type="function">
    <text evidence="8">Catalyzes the methylthiolation of an aspartic acid residue of ribosomal protein uS12.</text>
</comment>
<gene>
    <name evidence="8" type="primary">rimO</name>
    <name evidence="11" type="ORF">dsmv_1910</name>
</gene>
<dbReference type="SFLD" id="SFLDF00274">
    <property type="entry name" value="ribosomal_protein_S12_methylth"/>
    <property type="match status" value="1"/>
</dbReference>
<dbReference type="eggNOG" id="COG0621">
    <property type="taxonomic scope" value="Bacteria"/>
</dbReference>
<dbReference type="PROSITE" id="PS51918">
    <property type="entry name" value="RADICAL_SAM"/>
    <property type="match status" value="1"/>
</dbReference>
<dbReference type="PATRIC" id="fig|1121405.3.peg.1375"/>
<dbReference type="SFLD" id="SFLDG01082">
    <property type="entry name" value="B12-binding_domain_containing"/>
    <property type="match status" value="1"/>
</dbReference>
<evidence type="ECO:0000313" key="11">
    <source>
        <dbReference type="EMBL" id="EPR41911.1"/>
    </source>
</evidence>
<comment type="subcellular location">
    <subcellularLocation>
        <location evidence="8">Cytoplasm</location>
    </subcellularLocation>
</comment>
<dbReference type="SUPFAM" id="SSF102114">
    <property type="entry name" value="Radical SAM enzymes"/>
    <property type="match status" value="1"/>
</dbReference>
<reference evidence="11 12" key="1">
    <citation type="journal article" date="2013" name="Genome Announc.">
        <title>Draft genome sequences for three mercury-methylating, sulfate-reducing bacteria.</title>
        <authorList>
            <person name="Brown S.D."/>
            <person name="Hurt R.A.Jr."/>
            <person name="Gilmour C.C."/>
            <person name="Elias D.A."/>
        </authorList>
    </citation>
    <scope>NUCLEOTIDE SEQUENCE [LARGE SCALE GENOMIC DNA]</scope>
    <source>
        <strain evidence="11 12">DSM 2059</strain>
    </source>
</reference>
<keyword evidence="3 8" id="KW-0808">Transferase</keyword>
<dbReference type="RefSeq" id="WP_020876292.1">
    <property type="nucleotide sequence ID" value="NZ_ATHJ01000071.1"/>
</dbReference>
<evidence type="ECO:0000313" key="12">
    <source>
        <dbReference type="Proteomes" id="UP000014977"/>
    </source>
</evidence>
<organism evidence="11 12">
    <name type="scientific">Desulfococcus multivorans DSM 2059</name>
    <dbReference type="NCBI Taxonomy" id="1121405"/>
    <lineage>
        <taxon>Bacteria</taxon>
        <taxon>Pseudomonadati</taxon>
        <taxon>Thermodesulfobacteriota</taxon>
        <taxon>Desulfobacteria</taxon>
        <taxon>Desulfobacterales</taxon>
        <taxon>Desulfococcaceae</taxon>
        <taxon>Desulfococcus</taxon>
    </lineage>
</organism>
<dbReference type="STRING" id="897.B2D07_00585"/>
<feature type="binding site" evidence="8">
    <location>
        <position position="10"/>
    </location>
    <ligand>
        <name>[4Fe-4S] cluster</name>
        <dbReference type="ChEBI" id="CHEBI:49883"/>
        <label>1</label>
    </ligand>
</feature>
<dbReference type="InterPro" id="IPR020612">
    <property type="entry name" value="Methylthiotransferase_CS"/>
</dbReference>
<dbReference type="GO" id="GO:0035599">
    <property type="term" value="F:aspartic acid methylthiotransferase activity"/>
    <property type="evidence" value="ECO:0007669"/>
    <property type="project" value="TreeGrafter"/>
</dbReference>
<evidence type="ECO:0000259" key="10">
    <source>
        <dbReference type="PROSITE" id="PS51918"/>
    </source>
</evidence>
<dbReference type="GO" id="GO:0006400">
    <property type="term" value="P:tRNA modification"/>
    <property type="evidence" value="ECO:0007669"/>
    <property type="project" value="InterPro"/>
</dbReference>
<dbReference type="SFLD" id="SFLDG01061">
    <property type="entry name" value="methylthiotransferase"/>
    <property type="match status" value="1"/>
</dbReference>
<dbReference type="Pfam" id="PF04055">
    <property type="entry name" value="Radical_SAM"/>
    <property type="match status" value="1"/>
</dbReference>
<dbReference type="Pfam" id="PF18693">
    <property type="entry name" value="TRAM_2"/>
    <property type="match status" value="1"/>
</dbReference>
<evidence type="ECO:0000256" key="4">
    <source>
        <dbReference type="ARBA" id="ARBA00022691"/>
    </source>
</evidence>
<dbReference type="SMART" id="SM00729">
    <property type="entry name" value="Elp3"/>
    <property type="match status" value="1"/>
</dbReference>
<dbReference type="InterPro" id="IPR005839">
    <property type="entry name" value="Methylthiotransferase"/>
</dbReference>
<dbReference type="InterPro" id="IPR006638">
    <property type="entry name" value="Elp3/MiaA/NifB-like_rSAM"/>
</dbReference>
<evidence type="ECO:0000256" key="2">
    <source>
        <dbReference type="ARBA" id="ARBA00022490"/>
    </source>
</evidence>
<proteinExistence type="inferred from homology"/>
<keyword evidence="11" id="KW-0687">Ribonucleoprotein</keyword>
<feature type="binding site" evidence="8">
    <location>
        <position position="80"/>
    </location>
    <ligand>
        <name>[4Fe-4S] cluster</name>
        <dbReference type="ChEBI" id="CHEBI:49883"/>
        <label>1</label>
    </ligand>
</feature>
<evidence type="ECO:0000256" key="1">
    <source>
        <dbReference type="ARBA" id="ARBA00022485"/>
    </source>
</evidence>
<dbReference type="PANTHER" id="PTHR43837">
    <property type="entry name" value="RIBOSOMAL PROTEIN S12 METHYLTHIOTRANSFERASE RIMO"/>
    <property type="match status" value="1"/>
</dbReference>
<dbReference type="NCBIfam" id="TIGR01125">
    <property type="entry name" value="30S ribosomal protein S12 methylthiotransferase RimO"/>
    <property type="match status" value="1"/>
</dbReference>
<keyword evidence="12" id="KW-1185">Reference proteome</keyword>
<dbReference type="GO" id="GO:0046872">
    <property type="term" value="F:metal ion binding"/>
    <property type="evidence" value="ECO:0007669"/>
    <property type="project" value="UniProtKB-KW"/>
</dbReference>
<feature type="domain" description="Radical SAM core" evidence="10">
    <location>
        <begin position="143"/>
        <end position="373"/>
    </location>
</feature>
<dbReference type="Proteomes" id="UP000014977">
    <property type="component" value="Unassembled WGS sequence"/>
</dbReference>
<dbReference type="AlphaFoldDB" id="S7TXT6"/>
<dbReference type="EMBL" id="ATHJ01000071">
    <property type="protein sequence ID" value="EPR41911.1"/>
    <property type="molecule type" value="Genomic_DNA"/>
</dbReference>
<dbReference type="GO" id="GO:0103039">
    <property type="term" value="F:protein methylthiotransferase activity"/>
    <property type="evidence" value="ECO:0007669"/>
    <property type="project" value="UniProtKB-EC"/>
</dbReference>
<evidence type="ECO:0000256" key="6">
    <source>
        <dbReference type="ARBA" id="ARBA00023004"/>
    </source>
</evidence>
<protein>
    <recommendedName>
        <fullName evidence="8">Ribosomal protein uS12 methylthiotransferase RimO</fullName>
        <shortName evidence="8">uS12 MTTase</shortName>
        <shortName evidence="8">uS12 methylthiotransferase</shortName>
        <ecNumber evidence="8">2.8.4.4</ecNumber>
    </recommendedName>
    <alternativeName>
        <fullName evidence="8">Ribosomal protein uS12 (aspartate-C(3))-methylthiotransferase</fullName>
    </alternativeName>
    <alternativeName>
        <fullName evidence="8">Ribosome maturation factor RimO</fullName>
    </alternativeName>
</protein>
<dbReference type="NCBIfam" id="TIGR00089">
    <property type="entry name" value="MiaB/RimO family radical SAM methylthiotransferase"/>
    <property type="match status" value="1"/>
</dbReference>
<dbReference type="FunFam" id="3.80.30.20:FF:000001">
    <property type="entry name" value="tRNA-2-methylthio-N(6)-dimethylallyladenosine synthase 2"/>
    <property type="match status" value="1"/>
</dbReference>
<dbReference type="PROSITE" id="PS01278">
    <property type="entry name" value="MTTASE_RADICAL"/>
    <property type="match status" value="1"/>
</dbReference>
<comment type="caution">
    <text evidence="11">The sequence shown here is derived from an EMBL/GenBank/DDBJ whole genome shotgun (WGS) entry which is preliminary data.</text>
</comment>